<feature type="domain" description="Erythromycin biosynthesis protein CIII-like C-terminal" evidence="2">
    <location>
        <begin position="255"/>
        <end position="392"/>
    </location>
</feature>
<dbReference type="Proteomes" id="UP001183420">
    <property type="component" value="Unassembled WGS sequence"/>
</dbReference>
<dbReference type="Pfam" id="PF06722">
    <property type="entry name" value="EryCIII-like_C"/>
    <property type="match status" value="1"/>
</dbReference>
<dbReference type="PANTHER" id="PTHR48050:SF13">
    <property type="entry name" value="STEROL 3-BETA-GLUCOSYLTRANSFERASE UGT80A2"/>
    <property type="match status" value="1"/>
</dbReference>
<dbReference type="InterPro" id="IPR010610">
    <property type="entry name" value="EryCIII-like_C"/>
</dbReference>
<keyword evidence="1" id="KW-0808">Transferase</keyword>
<dbReference type="Gene3D" id="3.40.50.2000">
    <property type="entry name" value="Glycogen Phosphorylase B"/>
    <property type="match status" value="2"/>
</dbReference>
<evidence type="ECO:0000313" key="3">
    <source>
        <dbReference type="EMBL" id="MDT0319913.1"/>
    </source>
</evidence>
<name>A0ABU2LQP2_9ACTN</name>
<organism evidence="3 4">
    <name type="scientific">Streptomyces millisiae</name>
    <dbReference type="NCBI Taxonomy" id="3075542"/>
    <lineage>
        <taxon>Bacteria</taxon>
        <taxon>Bacillati</taxon>
        <taxon>Actinomycetota</taxon>
        <taxon>Actinomycetes</taxon>
        <taxon>Kitasatosporales</taxon>
        <taxon>Streptomycetaceae</taxon>
        <taxon>Streptomyces</taxon>
    </lineage>
</organism>
<accession>A0ABU2LQP2</accession>
<gene>
    <name evidence="3" type="ORF">RNC47_16365</name>
</gene>
<keyword evidence="4" id="KW-1185">Reference proteome</keyword>
<dbReference type="EMBL" id="JAVREM010000019">
    <property type="protein sequence ID" value="MDT0319913.1"/>
    <property type="molecule type" value="Genomic_DNA"/>
</dbReference>
<protein>
    <submittedName>
        <fullName evidence="3">Glycosyltransferase</fullName>
    </submittedName>
</protein>
<evidence type="ECO:0000256" key="1">
    <source>
        <dbReference type="ARBA" id="ARBA00022679"/>
    </source>
</evidence>
<sequence length="397" mass="42304">MGSPSHGRAQLPLLRALAAAGHEVLVVTDEVLAPVFREDDVRVVTRMPALDPGGWVERYRGGGGQPPDGDPEVFQRGLMPALFRGMTREGAADSYAAVLPVAEEFRPDLILRDGMDLGACLVGERLGVPQLPTPSGTTNVLNPAKILGPLNATREEVGLPVRDDPLSLLPYGRIDHVPPALSFARYLEPSPLAYRQTVDVARGAALPAWVAELGSDRPLVFAALGTVLPATCERASSPAPPVLFPDARETLRTMAEAVARLDDCVVVLATGGVDAGPGEPPPHVHVVERIPQPLLLEAVDVFLTHGGFNSVRESLRTATPMVVLPQFADQYPNARRVEELGLGRCVTTRTPEGVAADCRAVLADRRIAARARRARLAMLTLPPVENAVADLVKIVTG</sequence>
<dbReference type="InterPro" id="IPR002213">
    <property type="entry name" value="UDP_glucos_trans"/>
</dbReference>
<evidence type="ECO:0000313" key="4">
    <source>
        <dbReference type="Proteomes" id="UP001183420"/>
    </source>
</evidence>
<reference evidence="4" key="1">
    <citation type="submission" date="2023-07" db="EMBL/GenBank/DDBJ databases">
        <title>30 novel species of actinomycetes from the DSMZ collection.</title>
        <authorList>
            <person name="Nouioui I."/>
        </authorList>
    </citation>
    <scope>NUCLEOTIDE SEQUENCE [LARGE SCALE GENOMIC DNA]</scope>
    <source>
        <strain evidence="4">DSM 44918</strain>
    </source>
</reference>
<dbReference type="CDD" id="cd03784">
    <property type="entry name" value="GT1_Gtf-like"/>
    <property type="match status" value="1"/>
</dbReference>
<dbReference type="SUPFAM" id="SSF53756">
    <property type="entry name" value="UDP-Glycosyltransferase/glycogen phosphorylase"/>
    <property type="match status" value="1"/>
</dbReference>
<dbReference type="PANTHER" id="PTHR48050">
    <property type="entry name" value="STEROL 3-BETA-GLUCOSYLTRANSFERASE"/>
    <property type="match status" value="1"/>
</dbReference>
<proteinExistence type="predicted"/>
<evidence type="ECO:0000259" key="2">
    <source>
        <dbReference type="Pfam" id="PF06722"/>
    </source>
</evidence>
<comment type="caution">
    <text evidence="3">The sequence shown here is derived from an EMBL/GenBank/DDBJ whole genome shotgun (WGS) entry which is preliminary data.</text>
</comment>
<dbReference type="InterPro" id="IPR050426">
    <property type="entry name" value="Glycosyltransferase_28"/>
</dbReference>
<dbReference type="RefSeq" id="WP_311599485.1">
    <property type="nucleotide sequence ID" value="NZ_JAVREM010000019.1"/>
</dbReference>